<dbReference type="AlphaFoldDB" id="A0A0W1RVT6"/>
<feature type="non-terminal residue" evidence="3">
    <location>
        <position position="1"/>
    </location>
</feature>
<dbReference type="PANTHER" id="PTHR43099:SF5">
    <property type="entry name" value="HLYC_CORC FAMILY TRANSPORTER"/>
    <property type="match status" value="1"/>
</dbReference>
<dbReference type="SUPFAM" id="SSF54631">
    <property type="entry name" value="CBS-domain pair"/>
    <property type="match status" value="1"/>
</dbReference>
<dbReference type="InterPro" id="IPR000644">
    <property type="entry name" value="CBS_dom"/>
</dbReference>
<dbReference type="PANTHER" id="PTHR43099">
    <property type="entry name" value="UPF0053 PROTEIN YRKA"/>
    <property type="match status" value="1"/>
</dbReference>
<gene>
    <name evidence="3" type="ORF">AUR66_02615</name>
</gene>
<comment type="caution">
    <text evidence="3">The sequence shown here is derived from an EMBL/GenBank/DDBJ whole genome shotgun (WGS) entry which is preliminary data.</text>
</comment>
<proteinExistence type="predicted"/>
<sequence>APPLSVAADLPVSDLIDRLQEENQELAMVRDPDTDEVIGLVTASDAFESITGQLYDPLDLGA</sequence>
<organism evidence="3 4">
    <name type="scientific">Haloferax profundi</name>
    <dbReference type="NCBI Taxonomy" id="1544718"/>
    <lineage>
        <taxon>Archaea</taxon>
        <taxon>Methanobacteriati</taxon>
        <taxon>Methanobacteriota</taxon>
        <taxon>Stenosarchaea group</taxon>
        <taxon>Halobacteria</taxon>
        <taxon>Halobacteriales</taxon>
        <taxon>Haloferacaceae</taxon>
        <taxon>Haloferax</taxon>
    </lineage>
</organism>
<keyword evidence="4" id="KW-1185">Reference proteome</keyword>
<dbReference type="InterPro" id="IPR051676">
    <property type="entry name" value="UPF0053_domain"/>
</dbReference>
<keyword evidence="1" id="KW-0129">CBS domain</keyword>
<name>A0A0W1RVT6_9EURY</name>
<evidence type="ECO:0000313" key="4">
    <source>
        <dbReference type="Proteomes" id="UP000053157"/>
    </source>
</evidence>
<dbReference type="Gene3D" id="3.90.1280.20">
    <property type="match status" value="1"/>
</dbReference>
<reference evidence="3 4" key="1">
    <citation type="submission" date="2015-12" db="EMBL/GenBank/DDBJ databases">
        <title>Haloferax profundi sp. nov. isolated from the Discovery deep brine-seawater interface in the Red Sea.</title>
        <authorList>
            <person name="Zhang G."/>
            <person name="Stingl U."/>
            <person name="Rashid M."/>
        </authorList>
    </citation>
    <scope>NUCLEOTIDE SEQUENCE [LARGE SCALE GENOMIC DNA]</scope>
    <source>
        <strain evidence="3 4">SB29</strain>
    </source>
</reference>
<dbReference type="PROSITE" id="PS51371">
    <property type="entry name" value="CBS"/>
    <property type="match status" value="1"/>
</dbReference>
<dbReference type="RefSeq" id="WP_058573198.1">
    <property type="nucleotide sequence ID" value="NZ_LOPV01000482.1"/>
</dbReference>
<dbReference type="Proteomes" id="UP000053157">
    <property type="component" value="Unassembled WGS sequence"/>
</dbReference>
<evidence type="ECO:0000256" key="1">
    <source>
        <dbReference type="PROSITE-ProRule" id="PRU00703"/>
    </source>
</evidence>
<evidence type="ECO:0000259" key="2">
    <source>
        <dbReference type="PROSITE" id="PS51371"/>
    </source>
</evidence>
<dbReference type="Pfam" id="PF00571">
    <property type="entry name" value="CBS"/>
    <property type="match status" value="1"/>
</dbReference>
<dbReference type="EMBL" id="LOPV01000482">
    <property type="protein sequence ID" value="KTG17718.1"/>
    <property type="molecule type" value="Genomic_DNA"/>
</dbReference>
<feature type="domain" description="CBS" evidence="2">
    <location>
        <begin position="1"/>
        <end position="60"/>
    </location>
</feature>
<evidence type="ECO:0000313" key="3">
    <source>
        <dbReference type="EMBL" id="KTG17718.1"/>
    </source>
</evidence>
<accession>A0A0W1RVT6</accession>
<dbReference type="InterPro" id="IPR046342">
    <property type="entry name" value="CBS_dom_sf"/>
</dbReference>
<protein>
    <recommendedName>
        <fullName evidence="2">CBS domain-containing protein</fullName>
    </recommendedName>
</protein>